<comment type="similarity">
    <text evidence="4">Belongs to the choline monooxygenase family.</text>
</comment>
<comment type="catalytic activity">
    <reaction evidence="12">
        <text>choline + 2 reduced [2Fe-2S]-[ferredoxin] + O2 + 2 H(+) = betaine aldehyde hydrate + 2 oxidized [2Fe-2S]-[ferredoxin] + H2O</text>
        <dbReference type="Rhea" id="RHEA:17769"/>
        <dbReference type="Rhea" id="RHEA-COMP:10000"/>
        <dbReference type="Rhea" id="RHEA-COMP:10001"/>
        <dbReference type="ChEBI" id="CHEBI:15354"/>
        <dbReference type="ChEBI" id="CHEBI:15377"/>
        <dbReference type="ChEBI" id="CHEBI:15378"/>
        <dbReference type="ChEBI" id="CHEBI:15379"/>
        <dbReference type="ChEBI" id="CHEBI:15870"/>
        <dbReference type="ChEBI" id="CHEBI:33737"/>
        <dbReference type="ChEBI" id="CHEBI:33738"/>
        <dbReference type="EC" id="1.14.15.7"/>
    </reaction>
</comment>
<evidence type="ECO:0000256" key="5">
    <source>
        <dbReference type="ARBA" id="ARBA00012763"/>
    </source>
</evidence>
<protein>
    <recommendedName>
        <fullName evidence="6">Choline monooxygenase, chloroplastic</fullName>
        <ecNumber evidence="5">1.14.15.7</ecNumber>
    </recommendedName>
</protein>
<evidence type="ECO:0000313" key="15">
    <source>
        <dbReference type="EMBL" id="KAK9415020.1"/>
    </source>
</evidence>
<dbReference type="Proteomes" id="UP001408356">
    <property type="component" value="Unassembled WGS sequence"/>
</dbReference>
<evidence type="ECO:0000256" key="2">
    <source>
        <dbReference type="ARBA" id="ARBA00002149"/>
    </source>
</evidence>
<keyword evidence="9" id="KW-0560">Oxidoreductase</keyword>
<name>A0ABR2UKN1_9PEZI</name>
<evidence type="ECO:0000256" key="3">
    <source>
        <dbReference type="ARBA" id="ARBA00004866"/>
    </source>
</evidence>
<dbReference type="SUPFAM" id="SSF55961">
    <property type="entry name" value="Bet v1-like"/>
    <property type="match status" value="1"/>
</dbReference>
<dbReference type="PANTHER" id="PTHR43756">
    <property type="entry name" value="CHOLINE MONOOXYGENASE, CHLOROPLASTIC"/>
    <property type="match status" value="1"/>
</dbReference>
<evidence type="ECO:0000256" key="7">
    <source>
        <dbReference type="ARBA" id="ARBA00022714"/>
    </source>
</evidence>
<dbReference type="Gene3D" id="2.102.10.10">
    <property type="entry name" value="Rieske [2Fe-2S] iron-sulphur domain"/>
    <property type="match status" value="1"/>
</dbReference>
<evidence type="ECO:0000256" key="9">
    <source>
        <dbReference type="ARBA" id="ARBA00023002"/>
    </source>
</evidence>
<keyword evidence="13" id="KW-1133">Transmembrane helix</keyword>
<dbReference type="EC" id="1.14.15.7" evidence="5"/>
<comment type="pathway">
    <text evidence="3">Amine and polyamine biosynthesis; betaine biosynthesis via choline pathway; betaine aldehyde from choline (monooxygenase route): step 1/1.</text>
</comment>
<feature type="domain" description="Rieske" evidence="14">
    <location>
        <begin position="74"/>
        <end position="163"/>
    </location>
</feature>
<dbReference type="Gene3D" id="3.90.380.10">
    <property type="entry name" value="Naphthalene 1,2-dioxygenase Alpha Subunit, Chain A, domain 1"/>
    <property type="match status" value="2"/>
</dbReference>
<dbReference type="PANTHER" id="PTHR43756:SF5">
    <property type="entry name" value="CHOLINE MONOOXYGENASE, CHLOROPLASTIC"/>
    <property type="match status" value="1"/>
</dbReference>
<comment type="caution">
    <text evidence="15">The sequence shown here is derived from an EMBL/GenBank/DDBJ whole genome shotgun (WGS) entry which is preliminary data.</text>
</comment>
<dbReference type="PROSITE" id="PS51296">
    <property type="entry name" value="RIESKE"/>
    <property type="match status" value="1"/>
</dbReference>
<dbReference type="CDD" id="cd00680">
    <property type="entry name" value="RHO_alpha_C"/>
    <property type="match status" value="1"/>
</dbReference>
<dbReference type="EMBL" id="JARVKF010000419">
    <property type="protein sequence ID" value="KAK9415020.1"/>
    <property type="molecule type" value="Genomic_DNA"/>
</dbReference>
<evidence type="ECO:0000256" key="8">
    <source>
        <dbReference type="ARBA" id="ARBA00022723"/>
    </source>
</evidence>
<dbReference type="InterPro" id="IPR036922">
    <property type="entry name" value="Rieske_2Fe-2S_sf"/>
</dbReference>
<dbReference type="SUPFAM" id="SSF50022">
    <property type="entry name" value="ISP domain"/>
    <property type="match status" value="1"/>
</dbReference>
<dbReference type="Pfam" id="PF00355">
    <property type="entry name" value="Rieske"/>
    <property type="match status" value="1"/>
</dbReference>
<evidence type="ECO:0000256" key="10">
    <source>
        <dbReference type="ARBA" id="ARBA00023004"/>
    </source>
</evidence>
<reference evidence="15 16" key="1">
    <citation type="journal article" date="2024" name="J. Plant Pathol.">
        <title>Sequence and assembly of the genome of Seiridium unicorne, isolate CBS 538.82, causal agent of cypress canker disease.</title>
        <authorList>
            <person name="Scali E."/>
            <person name="Rocca G.D."/>
            <person name="Danti R."/>
            <person name="Garbelotto M."/>
            <person name="Barberini S."/>
            <person name="Baroncelli R."/>
            <person name="Emiliani G."/>
        </authorList>
    </citation>
    <scope>NUCLEOTIDE SEQUENCE [LARGE SCALE GENOMIC DNA]</scope>
    <source>
        <strain evidence="15 16">BM-138-508</strain>
    </source>
</reference>
<proteinExistence type="inferred from homology"/>
<dbReference type="InterPro" id="IPR017941">
    <property type="entry name" value="Rieske_2Fe-2S"/>
</dbReference>
<evidence type="ECO:0000256" key="1">
    <source>
        <dbReference type="ARBA" id="ARBA00001962"/>
    </source>
</evidence>
<keyword evidence="10" id="KW-0408">Iron</keyword>
<feature type="transmembrane region" description="Helical" evidence="13">
    <location>
        <begin position="12"/>
        <end position="30"/>
    </location>
</feature>
<evidence type="ECO:0000256" key="4">
    <source>
        <dbReference type="ARBA" id="ARBA00010848"/>
    </source>
</evidence>
<dbReference type="InterPro" id="IPR001663">
    <property type="entry name" value="Rng_hydr_dOase-A"/>
</dbReference>
<keyword evidence="7" id="KW-0001">2Fe-2S</keyword>
<dbReference type="PRINTS" id="PR00090">
    <property type="entry name" value="RNGDIOXGNASE"/>
</dbReference>
<comment type="cofactor">
    <cofactor evidence="1">
        <name>Fe cation</name>
        <dbReference type="ChEBI" id="CHEBI:24875"/>
    </cofactor>
</comment>
<keyword evidence="16" id="KW-1185">Reference proteome</keyword>
<evidence type="ECO:0000256" key="11">
    <source>
        <dbReference type="ARBA" id="ARBA00023014"/>
    </source>
</evidence>
<keyword evidence="8" id="KW-0479">Metal-binding</keyword>
<gene>
    <name evidence="15" type="ORF">SUNI508_10625</name>
</gene>
<dbReference type="InterPro" id="IPR015879">
    <property type="entry name" value="Ring_hydroxy_dOase_asu_C_dom"/>
</dbReference>
<keyword evidence="11" id="KW-0411">Iron-sulfur</keyword>
<sequence length="436" mass="49995">MIELSVVYSSKLVLWTLSASMLAIALSYLSRFSGFISPSSSKKKATPVRALPASWYTSQDMYELERRAIFSKKWLLTTHKLRLPNSGDWLRYDVAGFEFVIAKDRTGAINAFHNICRHRAFPVVTEEKGHNNILACKYHNWTYGLNGKLSKAPGYQELEGFDTSKNGLLPIHVHIDTNGFIWVNLDAAEKPSIAWNDDYNGIDQQARYKNYNFDNYQFDHTWQMEGEYNWKILADNYNECYHCPTAHPDIPTIADLSAYGVVTERGYVQHLGNPTPEQIARGFNVAATYFFPNASMNVSPHFFFVQRFVPKGPNKSVMSYEVFRNKNSSDEDFEVINDIYKRIMSEDKYLCSNAQKNINAGVFVNGEMHPRMEQGPLFFQKSVRELVTAHYKKERRAGREIWPARQNLPKTATVSDQDLAFCSGVDCASTKKELDW</sequence>
<accession>A0ABR2UKN1</accession>
<evidence type="ECO:0000313" key="16">
    <source>
        <dbReference type="Proteomes" id="UP001408356"/>
    </source>
</evidence>
<evidence type="ECO:0000256" key="6">
    <source>
        <dbReference type="ARBA" id="ARBA00014931"/>
    </source>
</evidence>
<dbReference type="CDD" id="cd03469">
    <property type="entry name" value="Rieske_RO_Alpha_N"/>
    <property type="match status" value="1"/>
</dbReference>
<dbReference type="Pfam" id="PF00848">
    <property type="entry name" value="Ring_hydroxyl_A"/>
    <property type="match status" value="1"/>
</dbReference>
<evidence type="ECO:0000256" key="12">
    <source>
        <dbReference type="ARBA" id="ARBA00049097"/>
    </source>
</evidence>
<organism evidence="15 16">
    <name type="scientific">Seiridium unicorne</name>
    <dbReference type="NCBI Taxonomy" id="138068"/>
    <lineage>
        <taxon>Eukaryota</taxon>
        <taxon>Fungi</taxon>
        <taxon>Dikarya</taxon>
        <taxon>Ascomycota</taxon>
        <taxon>Pezizomycotina</taxon>
        <taxon>Sordariomycetes</taxon>
        <taxon>Xylariomycetidae</taxon>
        <taxon>Amphisphaeriales</taxon>
        <taxon>Sporocadaceae</taxon>
        <taxon>Seiridium</taxon>
    </lineage>
</organism>
<evidence type="ECO:0000256" key="13">
    <source>
        <dbReference type="SAM" id="Phobius"/>
    </source>
</evidence>
<keyword evidence="13" id="KW-0472">Membrane</keyword>
<evidence type="ECO:0000259" key="14">
    <source>
        <dbReference type="PROSITE" id="PS51296"/>
    </source>
</evidence>
<comment type="function">
    <text evidence="2">Catalyzes the first step of the osmoprotectant glycine betaine synthesis.</text>
</comment>
<keyword evidence="13" id="KW-0812">Transmembrane</keyword>